<dbReference type="AlphaFoldDB" id="A0A0C9UCC2"/>
<dbReference type="OrthoDB" id="9547406at2759"/>
<keyword evidence="3" id="KW-1185">Reference proteome</keyword>
<dbReference type="EMBL" id="KN837124">
    <property type="protein sequence ID" value="KIJ43257.1"/>
    <property type="molecule type" value="Genomic_DNA"/>
</dbReference>
<feature type="non-terminal residue" evidence="1">
    <location>
        <position position="1"/>
    </location>
</feature>
<sequence length="99" mass="10890">CAQHNPTLIAQKKASKDAKVRSDLAVHTPDSQIRIRTSSGVFEVSLVVVNTQKSTLTVLWDNGTHCEFKWGSIVWGVSGKGTMVGRKLTAEGTWHSHLY</sequence>
<organism evidence="1 3">
    <name type="scientific">Sphaerobolus stellatus (strain SS14)</name>
    <dbReference type="NCBI Taxonomy" id="990650"/>
    <lineage>
        <taxon>Eukaryota</taxon>
        <taxon>Fungi</taxon>
        <taxon>Dikarya</taxon>
        <taxon>Basidiomycota</taxon>
        <taxon>Agaricomycotina</taxon>
        <taxon>Agaricomycetes</taxon>
        <taxon>Phallomycetidae</taxon>
        <taxon>Geastrales</taxon>
        <taxon>Sphaerobolaceae</taxon>
        <taxon>Sphaerobolus</taxon>
    </lineage>
</organism>
<name>A0A0C9UCC2_SPHS4</name>
<proteinExistence type="predicted"/>
<evidence type="ECO:0000313" key="1">
    <source>
        <dbReference type="EMBL" id="KIJ23111.1"/>
    </source>
</evidence>
<protein>
    <submittedName>
        <fullName evidence="1">Uncharacterized protein</fullName>
    </submittedName>
</protein>
<dbReference type="HOGENOM" id="CLU_168677_0_0_1"/>
<dbReference type="EMBL" id="KN837801">
    <property type="protein sequence ID" value="KIJ23111.1"/>
    <property type="molecule type" value="Genomic_DNA"/>
</dbReference>
<dbReference type="Proteomes" id="UP000054279">
    <property type="component" value="Unassembled WGS sequence"/>
</dbReference>
<evidence type="ECO:0000313" key="2">
    <source>
        <dbReference type="EMBL" id="KIJ43257.1"/>
    </source>
</evidence>
<gene>
    <name evidence="2" type="ORF">M422DRAFT_170170</name>
    <name evidence="1" type="ORF">M422DRAFT_196332</name>
</gene>
<accession>A0A0C9UCC2</accession>
<evidence type="ECO:0000313" key="3">
    <source>
        <dbReference type="Proteomes" id="UP000054279"/>
    </source>
</evidence>
<reference evidence="1 3" key="1">
    <citation type="submission" date="2014-06" db="EMBL/GenBank/DDBJ databases">
        <title>Evolutionary Origins and Diversification of the Mycorrhizal Mutualists.</title>
        <authorList>
            <consortium name="DOE Joint Genome Institute"/>
            <consortium name="Mycorrhizal Genomics Consortium"/>
            <person name="Kohler A."/>
            <person name="Kuo A."/>
            <person name="Nagy L.G."/>
            <person name="Floudas D."/>
            <person name="Copeland A."/>
            <person name="Barry K.W."/>
            <person name="Cichocki N."/>
            <person name="Veneault-Fourrey C."/>
            <person name="LaButti K."/>
            <person name="Lindquist E.A."/>
            <person name="Lipzen A."/>
            <person name="Lundell T."/>
            <person name="Morin E."/>
            <person name="Murat C."/>
            <person name="Riley R."/>
            <person name="Ohm R."/>
            <person name="Sun H."/>
            <person name="Tunlid A."/>
            <person name="Henrissat B."/>
            <person name="Grigoriev I.V."/>
            <person name="Hibbett D.S."/>
            <person name="Martin F."/>
        </authorList>
    </citation>
    <scope>NUCLEOTIDE SEQUENCE [LARGE SCALE GENOMIC DNA]</scope>
    <source>
        <strain evidence="1 3">SS14</strain>
    </source>
</reference>